<evidence type="ECO:0000313" key="3">
    <source>
        <dbReference type="Proteomes" id="UP001249020"/>
    </source>
</evidence>
<dbReference type="RefSeq" id="WP_311362450.1">
    <property type="nucleotide sequence ID" value="NZ_JAVRIE010000006.1"/>
</dbReference>
<dbReference type="InterPro" id="IPR011076">
    <property type="entry name" value="Malate_synth_sf"/>
</dbReference>
<keyword evidence="3" id="KW-1185">Reference proteome</keyword>
<dbReference type="GO" id="GO:0000287">
    <property type="term" value="F:magnesium ion binding"/>
    <property type="evidence" value="ECO:0007669"/>
    <property type="project" value="TreeGrafter"/>
</dbReference>
<accession>A0AAW8R2X6</accession>
<proteinExistence type="predicted"/>
<dbReference type="EMBL" id="JAVRIE010000006">
    <property type="protein sequence ID" value="MDT0583681.1"/>
    <property type="molecule type" value="Genomic_DNA"/>
</dbReference>
<dbReference type="Pfam" id="PF20658">
    <property type="entry name" value="MSG_insertion"/>
    <property type="match status" value="1"/>
</dbReference>
<name>A0AAW8R2X6_9ALTE</name>
<dbReference type="InterPro" id="IPR046363">
    <property type="entry name" value="MS_N_TIM-barrel_dom"/>
</dbReference>
<dbReference type="PANTHER" id="PTHR42739">
    <property type="entry name" value="MALATE SYNTHASE G"/>
    <property type="match status" value="1"/>
</dbReference>
<dbReference type="Gene3D" id="3.20.20.360">
    <property type="entry name" value="Malate synthase, domain 3"/>
    <property type="match status" value="1"/>
</dbReference>
<dbReference type="GO" id="GO:0005829">
    <property type="term" value="C:cytosol"/>
    <property type="evidence" value="ECO:0007669"/>
    <property type="project" value="TreeGrafter"/>
</dbReference>
<dbReference type="AlphaFoldDB" id="A0AAW8R2X6"/>
<reference evidence="2 3" key="1">
    <citation type="submission" date="2023-09" db="EMBL/GenBank/DDBJ databases">
        <authorList>
            <person name="Rey-Velasco X."/>
        </authorList>
    </citation>
    <scope>NUCLEOTIDE SEQUENCE [LARGE SCALE GENOMIC DNA]</scope>
    <source>
        <strain evidence="2 3">W409</strain>
    </source>
</reference>
<feature type="domain" description="Malate synthase G alpha-beta insertion" evidence="1">
    <location>
        <begin position="96"/>
        <end position="158"/>
    </location>
</feature>
<dbReference type="Gene3D" id="2.170.170.11">
    <property type="entry name" value="Malate synthase G - maily-beta sub-domain"/>
    <property type="match status" value="1"/>
</dbReference>
<comment type="caution">
    <text evidence="2">The sequence shown here is derived from an EMBL/GenBank/DDBJ whole genome shotgun (WGS) entry which is preliminary data.</text>
</comment>
<dbReference type="PANTHER" id="PTHR42739:SF1">
    <property type="entry name" value="MALATE SYNTHASE G"/>
    <property type="match status" value="1"/>
</dbReference>
<dbReference type="GO" id="GO:0009436">
    <property type="term" value="P:glyoxylate catabolic process"/>
    <property type="evidence" value="ECO:0007669"/>
    <property type="project" value="TreeGrafter"/>
</dbReference>
<gene>
    <name evidence="2" type="ORF">RM544_14120</name>
</gene>
<evidence type="ECO:0000259" key="1">
    <source>
        <dbReference type="Pfam" id="PF20658"/>
    </source>
</evidence>
<dbReference type="SUPFAM" id="SSF51645">
    <property type="entry name" value="Malate synthase G"/>
    <property type="match status" value="1"/>
</dbReference>
<organism evidence="2 3">
    <name type="scientific">Brumicola blandensis</name>
    <dbReference type="NCBI Taxonomy" id="3075611"/>
    <lineage>
        <taxon>Bacteria</taxon>
        <taxon>Pseudomonadati</taxon>
        <taxon>Pseudomonadota</taxon>
        <taxon>Gammaproteobacteria</taxon>
        <taxon>Alteromonadales</taxon>
        <taxon>Alteromonadaceae</taxon>
        <taxon>Brumicola</taxon>
    </lineage>
</organism>
<evidence type="ECO:0000313" key="2">
    <source>
        <dbReference type="EMBL" id="MDT0583681.1"/>
    </source>
</evidence>
<protein>
    <submittedName>
        <fullName evidence="2">Malate synthase</fullName>
    </submittedName>
</protein>
<dbReference type="GO" id="GO:0004474">
    <property type="term" value="F:malate synthase activity"/>
    <property type="evidence" value="ECO:0007669"/>
    <property type="project" value="InterPro"/>
</dbReference>
<dbReference type="Proteomes" id="UP001249020">
    <property type="component" value="Unassembled WGS sequence"/>
</dbReference>
<dbReference type="GO" id="GO:0006097">
    <property type="term" value="P:glyoxylate cycle"/>
    <property type="evidence" value="ECO:0007669"/>
    <property type="project" value="InterPro"/>
</dbReference>
<sequence length="333" mass="37274">MNMPALKYSQIHQGFYTFINEDVLPTCGIEVNVFWQALENLITDYVQEPSHFIDTSQGNMDAANTMSASITDRQQLIQAANSRWTSLHTTASQEETKAYLDQHFALETGSHADVKNYVVYYHHLLAFFEDGSQSGLVNPSQFVALCGHKCAPDSIVLKRSDMSSHVEIAINRKGNRGAKDCAGIQDILVETNETIIVDFDAVHIDGDSKIQAFRNLQEFLEGSLTTYIAKEGSQAILRMNTEVTFTDLDGEDYVIANRSPIQIRCTKPSLKTELMREANGNLAPQVIIDAIVCGIILRLKQNKAQTQMQQSLVLQDGKFTTNMQKRIEDIFSL</sequence>
<dbReference type="InterPro" id="IPR048357">
    <property type="entry name" value="MSG_insertion"/>
</dbReference>
<dbReference type="InterPro" id="IPR006253">
    <property type="entry name" value="Malate_synthG"/>
</dbReference>